<keyword evidence="1" id="KW-0808">Transferase</keyword>
<evidence type="ECO:0000313" key="2">
    <source>
        <dbReference type="Proteomes" id="UP000245207"/>
    </source>
</evidence>
<dbReference type="Proteomes" id="UP000245207">
    <property type="component" value="Unassembled WGS sequence"/>
</dbReference>
<proteinExistence type="predicted"/>
<sequence>MEDVTCVGNHLGAINEQETGKKRRRYTFMSEMPLSTRENDGNEEVDTNVICLDSYGHNQNTHVARGKSVKGYTLKPVWLDFKNTSVYNILKIQDFEINYKRFRYGSELEVAGFEFQPLEEKVVLHYQDIVKAASRPLFYKYPEELEVLLYVGVYLNGCKTWFSLNEHGEHCEMVSIADCLIRREGCSLSYNEIYSR</sequence>
<gene>
    <name evidence="1" type="ORF">CTI12_AA083810</name>
</gene>
<keyword evidence="1" id="KW-0418">Kinase</keyword>
<comment type="caution">
    <text evidence="1">The sequence shown here is derived from an EMBL/GenBank/DDBJ whole genome shotgun (WGS) entry which is preliminary data.</text>
</comment>
<dbReference type="STRING" id="35608.A0A2U1Q1Z6"/>
<name>A0A2U1Q1Z6_ARTAN</name>
<keyword evidence="2" id="KW-1185">Reference proteome</keyword>
<dbReference type="GO" id="GO:0016301">
    <property type="term" value="F:kinase activity"/>
    <property type="evidence" value="ECO:0007669"/>
    <property type="project" value="UniProtKB-KW"/>
</dbReference>
<organism evidence="1 2">
    <name type="scientific">Artemisia annua</name>
    <name type="common">Sweet wormwood</name>
    <dbReference type="NCBI Taxonomy" id="35608"/>
    <lineage>
        <taxon>Eukaryota</taxon>
        <taxon>Viridiplantae</taxon>
        <taxon>Streptophyta</taxon>
        <taxon>Embryophyta</taxon>
        <taxon>Tracheophyta</taxon>
        <taxon>Spermatophyta</taxon>
        <taxon>Magnoliopsida</taxon>
        <taxon>eudicotyledons</taxon>
        <taxon>Gunneridae</taxon>
        <taxon>Pentapetalae</taxon>
        <taxon>asterids</taxon>
        <taxon>campanulids</taxon>
        <taxon>Asterales</taxon>
        <taxon>Asteraceae</taxon>
        <taxon>Asteroideae</taxon>
        <taxon>Anthemideae</taxon>
        <taxon>Artemisiinae</taxon>
        <taxon>Artemisia</taxon>
    </lineage>
</organism>
<accession>A0A2U1Q1Z6</accession>
<dbReference type="EMBL" id="PKPP01000495">
    <property type="protein sequence ID" value="PWA92039.1"/>
    <property type="molecule type" value="Genomic_DNA"/>
</dbReference>
<reference evidence="1 2" key="1">
    <citation type="journal article" date="2018" name="Mol. Plant">
        <title>The genome of Artemisia annua provides insight into the evolution of Asteraceae family and artemisinin biosynthesis.</title>
        <authorList>
            <person name="Shen Q."/>
            <person name="Zhang L."/>
            <person name="Liao Z."/>
            <person name="Wang S."/>
            <person name="Yan T."/>
            <person name="Shi P."/>
            <person name="Liu M."/>
            <person name="Fu X."/>
            <person name="Pan Q."/>
            <person name="Wang Y."/>
            <person name="Lv Z."/>
            <person name="Lu X."/>
            <person name="Zhang F."/>
            <person name="Jiang W."/>
            <person name="Ma Y."/>
            <person name="Chen M."/>
            <person name="Hao X."/>
            <person name="Li L."/>
            <person name="Tang Y."/>
            <person name="Lv G."/>
            <person name="Zhou Y."/>
            <person name="Sun X."/>
            <person name="Brodelius P.E."/>
            <person name="Rose J.K.C."/>
            <person name="Tang K."/>
        </authorList>
    </citation>
    <scope>NUCLEOTIDE SEQUENCE [LARGE SCALE GENOMIC DNA]</scope>
    <source>
        <strain evidence="2">cv. Huhao1</strain>
        <tissue evidence="1">Leaf</tissue>
    </source>
</reference>
<dbReference type="AlphaFoldDB" id="A0A2U1Q1Z6"/>
<evidence type="ECO:0000313" key="1">
    <source>
        <dbReference type="EMBL" id="PWA92039.1"/>
    </source>
</evidence>
<protein>
    <submittedName>
        <fullName evidence="1">Protein kinase-like domain, Phloem protein 2-like protein</fullName>
    </submittedName>
</protein>